<protein>
    <submittedName>
        <fullName evidence="1">Uncharacterized protein</fullName>
    </submittedName>
</protein>
<dbReference type="Proteomes" id="UP001234178">
    <property type="component" value="Unassembled WGS sequence"/>
</dbReference>
<accession>A0ABR0AI49</accession>
<comment type="caution">
    <text evidence="1">The sequence shown here is derived from an EMBL/GenBank/DDBJ whole genome shotgun (WGS) entry which is preliminary data.</text>
</comment>
<evidence type="ECO:0000313" key="2">
    <source>
        <dbReference type="Proteomes" id="UP001234178"/>
    </source>
</evidence>
<gene>
    <name evidence="1" type="ORF">OUZ56_010163</name>
</gene>
<organism evidence="1 2">
    <name type="scientific">Daphnia magna</name>
    <dbReference type="NCBI Taxonomy" id="35525"/>
    <lineage>
        <taxon>Eukaryota</taxon>
        <taxon>Metazoa</taxon>
        <taxon>Ecdysozoa</taxon>
        <taxon>Arthropoda</taxon>
        <taxon>Crustacea</taxon>
        <taxon>Branchiopoda</taxon>
        <taxon>Diplostraca</taxon>
        <taxon>Cladocera</taxon>
        <taxon>Anomopoda</taxon>
        <taxon>Daphniidae</taxon>
        <taxon>Daphnia</taxon>
    </lineage>
</organism>
<dbReference type="EMBL" id="JAOYFB010000037">
    <property type="protein sequence ID" value="KAK4024743.1"/>
    <property type="molecule type" value="Genomic_DNA"/>
</dbReference>
<name>A0ABR0AI49_9CRUS</name>
<keyword evidence="2" id="KW-1185">Reference proteome</keyword>
<reference evidence="1 2" key="1">
    <citation type="journal article" date="2023" name="Nucleic Acids Res.">
        <title>The hologenome of Daphnia magna reveals possible DNA methylation and microbiome-mediated evolution of the host genome.</title>
        <authorList>
            <person name="Chaturvedi A."/>
            <person name="Li X."/>
            <person name="Dhandapani V."/>
            <person name="Marshall H."/>
            <person name="Kissane S."/>
            <person name="Cuenca-Cambronero M."/>
            <person name="Asole G."/>
            <person name="Calvet F."/>
            <person name="Ruiz-Romero M."/>
            <person name="Marangio P."/>
            <person name="Guigo R."/>
            <person name="Rago D."/>
            <person name="Mirbahai L."/>
            <person name="Eastwood N."/>
            <person name="Colbourne J.K."/>
            <person name="Zhou J."/>
            <person name="Mallon E."/>
            <person name="Orsini L."/>
        </authorList>
    </citation>
    <scope>NUCLEOTIDE SEQUENCE [LARGE SCALE GENOMIC DNA]</scope>
    <source>
        <strain evidence="1">LRV0_1</strain>
    </source>
</reference>
<proteinExistence type="predicted"/>
<evidence type="ECO:0000313" key="1">
    <source>
        <dbReference type="EMBL" id="KAK4024743.1"/>
    </source>
</evidence>
<sequence>MLDDLAANDCTANSAPISSSSLICFFVSAAVKDPLVLTPLQQAPQPKSEASVYISRSGTFGKNNLSRSTFKLEIHYCKSSRAPAETSPSRSTNIKPLHTSEMCLGKGNCWDGPQSIASADSHMDLTANALADGRAKESRQESNISPKYSKFWVGSATVFSQFMRKPSCSSKSITCLKSFAAPYFDRFKIRISSR</sequence>